<feature type="domain" description="Cytochrome C biogenesis protein transmembrane" evidence="7">
    <location>
        <begin position="5"/>
        <end position="219"/>
    </location>
</feature>
<dbReference type="OrthoDB" id="9803065at2"/>
<dbReference type="PANTHER" id="PTHR31272">
    <property type="entry name" value="CYTOCHROME C-TYPE BIOGENESIS PROTEIN HI_1454-RELATED"/>
    <property type="match status" value="1"/>
</dbReference>
<sequence>MENVTIVFALTAGLLSFFSPCIFPLIPAYVAHLTGGDIRDGKVHMEKKTVMARSILFILGFSLIFVLMGASASVVGQWFAQYREFVEKISGLLIIVFGFQMLGWLQLTFLMKEKSWGNKSKSDANPIRSFLLGLAFGSGWTPCVGLALSSILLMAGSADTVNSGMLMLWVYSLGLGIPFLFISITVTYSFAAVKKINKWLPKISKVNGAIMVGMGLLLFTGQMQKISSWLAYISVAP</sequence>
<evidence type="ECO:0000256" key="6">
    <source>
        <dbReference type="SAM" id="Phobius"/>
    </source>
</evidence>
<evidence type="ECO:0000313" key="8">
    <source>
        <dbReference type="EMBL" id="OYD56914.1"/>
    </source>
</evidence>
<gene>
    <name evidence="8" type="ORF">CGZ90_15290</name>
</gene>
<dbReference type="AlphaFoldDB" id="A0A235F725"/>
<dbReference type="RefSeq" id="WP_094253403.1">
    <property type="nucleotide sequence ID" value="NZ_JBHLXL010000001.1"/>
</dbReference>
<dbReference type="Proteomes" id="UP000215059">
    <property type="component" value="Unassembled WGS sequence"/>
</dbReference>
<evidence type="ECO:0000256" key="2">
    <source>
        <dbReference type="ARBA" id="ARBA00006143"/>
    </source>
</evidence>
<dbReference type="Pfam" id="PF02683">
    <property type="entry name" value="DsbD_TM"/>
    <property type="match status" value="1"/>
</dbReference>
<comment type="subcellular location">
    <subcellularLocation>
        <location evidence="1">Membrane</location>
        <topology evidence="1">Multi-pass membrane protein</topology>
    </subcellularLocation>
</comment>
<dbReference type="GO" id="GO:0017004">
    <property type="term" value="P:cytochrome complex assembly"/>
    <property type="evidence" value="ECO:0007669"/>
    <property type="project" value="InterPro"/>
</dbReference>
<reference evidence="8" key="1">
    <citation type="submission" date="2017-07" db="EMBL/GenBank/DDBJ databases">
        <title>Fictibacillus sp. nov. GDSW-R2A3 Genome sequencing and assembly.</title>
        <authorList>
            <person name="Mayilraj S."/>
        </authorList>
    </citation>
    <scope>NUCLEOTIDE SEQUENCE [LARGE SCALE GENOMIC DNA]</scope>
    <source>
        <strain evidence="8">GDSW-R2A3</strain>
    </source>
</reference>
<feature type="transmembrane region" description="Helical" evidence="6">
    <location>
        <begin position="203"/>
        <end position="221"/>
    </location>
</feature>
<name>A0A235F725_9BACL</name>
<evidence type="ECO:0000256" key="4">
    <source>
        <dbReference type="ARBA" id="ARBA00022989"/>
    </source>
</evidence>
<evidence type="ECO:0000256" key="5">
    <source>
        <dbReference type="ARBA" id="ARBA00023136"/>
    </source>
</evidence>
<keyword evidence="5 6" id="KW-0472">Membrane</keyword>
<keyword evidence="9" id="KW-1185">Reference proteome</keyword>
<comment type="caution">
    <text evidence="8">The sequence shown here is derived from an EMBL/GenBank/DDBJ whole genome shotgun (WGS) entry which is preliminary data.</text>
</comment>
<evidence type="ECO:0000259" key="7">
    <source>
        <dbReference type="Pfam" id="PF02683"/>
    </source>
</evidence>
<feature type="transmembrane region" description="Helical" evidence="6">
    <location>
        <begin position="55"/>
        <end position="79"/>
    </location>
</feature>
<organism evidence="8 9">
    <name type="scientific">Fictibacillus aquaticus</name>
    <dbReference type="NCBI Taxonomy" id="2021314"/>
    <lineage>
        <taxon>Bacteria</taxon>
        <taxon>Bacillati</taxon>
        <taxon>Bacillota</taxon>
        <taxon>Bacilli</taxon>
        <taxon>Bacillales</taxon>
        <taxon>Fictibacillaceae</taxon>
        <taxon>Fictibacillus</taxon>
    </lineage>
</organism>
<feature type="transmembrane region" description="Helical" evidence="6">
    <location>
        <begin position="168"/>
        <end position="191"/>
    </location>
</feature>
<evidence type="ECO:0000313" key="9">
    <source>
        <dbReference type="Proteomes" id="UP000215059"/>
    </source>
</evidence>
<dbReference type="PANTHER" id="PTHR31272:SF4">
    <property type="entry name" value="CYTOCHROME C-TYPE BIOGENESIS PROTEIN HI_1454-RELATED"/>
    <property type="match status" value="1"/>
</dbReference>
<evidence type="ECO:0000256" key="3">
    <source>
        <dbReference type="ARBA" id="ARBA00022692"/>
    </source>
</evidence>
<feature type="transmembrane region" description="Helical" evidence="6">
    <location>
        <begin position="130"/>
        <end position="156"/>
    </location>
</feature>
<feature type="transmembrane region" description="Helical" evidence="6">
    <location>
        <begin position="91"/>
        <end position="110"/>
    </location>
</feature>
<feature type="transmembrane region" description="Helical" evidence="6">
    <location>
        <begin position="6"/>
        <end position="34"/>
    </location>
</feature>
<dbReference type="InterPro" id="IPR003834">
    <property type="entry name" value="Cyt_c_assmbl_TM_dom"/>
</dbReference>
<comment type="similarity">
    <text evidence="2">Belongs to the DsbD family.</text>
</comment>
<dbReference type="InterPro" id="IPR051790">
    <property type="entry name" value="Cytochrome_c-biogenesis_DsbD"/>
</dbReference>
<evidence type="ECO:0000256" key="1">
    <source>
        <dbReference type="ARBA" id="ARBA00004141"/>
    </source>
</evidence>
<dbReference type="EMBL" id="NOII01000010">
    <property type="protein sequence ID" value="OYD56914.1"/>
    <property type="molecule type" value="Genomic_DNA"/>
</dbReference>
<keyword evidence="3 6" id="KW-0812">Transmembrane</keyword>
<proteinExistence type="inferred from homology"/>
<protein>
    <submittedName>
        <fullName evidence="8">Cytochrome c biogenesis protein CcdA</fullName>
    </submittedName>
</protein>
<keyword evidence="4 6" id="KW-1133">Transmembrane helix</keyword>
<accession>A0A235F725</accession>
<dbReference type="GO" id="GO:0016020">
    <property type="term" value="C:membrane"/>
    <property type="evidence" value="ECO:0007669"/>
    <property type="project" value="UniProtKB-SubCell"/>
</dbReference>